<dbReference type="EMBL" id="PYGC01000009">
    <property type="protein sequence ID" value="PSK81459.1"/>
    <property type="molecule type" value="Genomic_DNA"/>
</dbReference>
<accession>A0A2P8C937</accession>
<dbReference type="Pfam" id="PF19580">
    <property type="entry name" value="Exo_endo_phos_3"/>
    <property type="match status" value="1"/>
</dbReference>
<comment type="caution">
    <text evidence="3">The sequence shown here is derived from an EMBL/GenBank/DDBJ whole genome shotgun (WGS) entry which is preliminary data.</text>
</comment>
<dbReference type="InterPro" id="IPR005135">
    <property type="entry name" value="Endo/exonuclease/phosphatase"/>
</dbReference>
<evidence type="ECO:0000313" key="3">
    <source>
        <dbReference type="EMBL" id="PSK81459.1"/>
    </source>
</evidence>
<feature type="domain" description="Endonuclease/exonuclease/phosphatase" evidence="1">
    <location>
        <begin position="28"/>
        <end position="335"/>
    </location>
</feature>
<reference evidence="2 5" key="2">
    <citation type="submission" date="2019-10" db="EMBL/GenBank/DDBJ databases">
        <title>Prolixibacter strains distinguished by the presence of nitrate reductase genes were adept at nitrate-dependent anaerobic corrosion of metallic iron and carbon steel.</title>
        <authorList>
            <person name="Iino T."/>
            <person name="Shono N."/>
            <person name="Ito K."/>
            <person name="Nakamura R."/>
            <person name="Sueoka K."/>
            <person name="Harayama S."/>
            <person name="Ohkuma M."/>
        </authorList>
    </citation>
    <scope>NUCLEOTIDE SEQUENCE [LARGE SCALE GENOMIC DNA]</scope>
    <source>
        <strain evidence="2 5">MIC1-1</strain>
    </source>
</reference>
<dbReference type="AlphaFoldDB" id="A0A2P8C937"/>
<dbReference type="OrthoDB" id="9802724at2"/>
<dbReference type="Proteomes" id="UP000240621">
    <property type="component" value="Unassembled WGS sequence"/>
</dbReference>
<name>A0A2P8C937_9BACT</name>
<dbReference type="PANTHER" id="PTHR42834:SF1">
    <property type="entry name" value="ENDONUCLEASE_EXONUCLEASE_PHOSPHATASE FAMILY PROTEIN (AFU_ORTHOLOGUE AFUA_3G09210)"/>
    <property type="match status" value="1"/>
</dbReference>
<dbReference type="InterPro" id="IPR036691">
    <property type="entry name" value="Endo/exonu/phosph_ase_sf"/>
</dbReference>
<dbReference type="Gene3D" id="3.60.10.10">
    <property type="entry name" value="Endonuclease/exonuclease/phosphatase"/>
    <property type="match status" value="1"/>
</dbReference>
<evidence type="ECO:0000313" key="4">
    <source>
        <dbReference type="Proteomes" id="UP000240621"/>
    </source>
</evidence>
<organism evidence="3 4">
    <name type="scientific">Prolixibacter denitrificans</name>
    <dbReference type="NCBI Taxonomy" id="1541063"/>
    <lineage>
        <taxon>Bacteria</taxon>
        <taxon>Pseudomonadati</taxon>
        <taxon>Bacteroidota</taxon>
        <taxon>Bacteroidia</taxon>
        <taxon>Marinilabiliales</taxon>
        <taxon>Prolixibacteraceae</taxon>
        <taxon>Prolixibacter</taxon>
    </lineage>
</organism>
<dbReference type="SUPFAM" id="SSF56219">
    <property type="entry name" value="DNase I-like"/>
    <property type="match status" value="1"/>
</dbReference>
<dbReference type="EMBL" id="BLAU01000001">
    <property type="protein sequence ID" value="GET21071.1"/>
    <property type="molecule type" value="Genomic_DNA"/>
</dbReference>
<evidence type="ECO:0000259" key="1">
    <source>
        <dbReference type="Pfam" id="PF19580"/>
    </source>
</evidence>
<dbReference type="Proteomes" id="UP000396862">
    <property type="component" value="Unassembled WGS sequence"/>
</dbReference>
<gene>
    <name evidence="3" type="ORF">CLV93_10962</name>
    <name evidence="2" type="ORF">JCM18694_13170</name>
</gene>
<protein>
    <submittedName>
        <fullName evidence="2">Endonuclease</fullName>
    </submittedName>
</protein>
<sequence>MSLPLLAILFMVNLLSPESQSKSKNDFTIVFYNVENLFDVKNDPETRDDDFTPAGQNHWTYHRLDAKIQHIYKALIAAGKGEFPDVIGLAEIENRWVVRRLIDSTPLSRVPYGIIHKDSPDPRGIDVALLYRKDRVKPVDFDFLRVVKEGKRQFESRDILYFSGNLDGDTVHFFVNHWPSRYGGYMATKKKRNFAARILRQRIDSILADEPAAHILMMGDFNATMNEGCLRDVLHAAQYSNVKGYDSLINLTGIWKDGAIGTLWNKGEWAVFDQFICTPSLLNGAQLKLNISRTYICREAFLLEADEKYLGIKPNRTYLGPAYHGGFSDHLPIVTVLGSE</sequence>
<keyword evidence="2" id="KW-0255">Endonuclease</keyword>
<dbReference type="RefSeq" id="WP_106543139.1">
    <property type="nucleotide sequence ID" value="NZ_BLAU01000001.1"/>
</dbReference>
<proteinExistence type="predicted"/>
<keyword evidence="5" id="KW-1185">Reference proteome</keyword>
<dbReference type="GO" id="GO:0004519">
    <property type="term" value="F:endonuclease activity"/>
    <property type="evidence" value="ECO:0007669"/>
    <property type="project" value="UniProtKB-KW"/>
</dbReference>
<evidence type="ECO:0000313" key="5">
    <source>
        <dbReference type="Proteomes" id="UP000396862"/>
    </source>
</evidence>
<evidence type="ECO:0000313" key="2">
    <source>
        <dbReference type="EMBL" id="GET21071.1"/>
    </source>
</evidence>
<keyword evidence="2" id="KW-0540">Nuclease</keyword>
<reference evidence="3 4" key="1">
    <citation type="submission" date="2018-03" db="EMBL/GenBank/DDBJ databases">
        <title>Genomic Encyclopedia of Archaeal and Bacterial Type Strains, Phase II (KMG-II): from individual species to whole genera.</title>
        <authorList>
            <person name="Goeker M."/>
        </authorList>
    </citation>
    <scope>NUCLEOTIDE SEQUENCE [LARGE SCALE GENOMIC DNA]</scope>
    <source>
        <strain evidence="3 4">DSM 27267</strain>
    </source>
</reference>
<keyword evidence="2" id="KW-0378">Hydrolase</keyword>
<dbReference type="PANTHER" id="PTHR42834">
    <property type="entry name" value="ENDONUCLEASE/EXONUCLEASE/PHOSPHATASE FAMILY PROTEIN (AFU_ORTHOLOGUE AFUA_3G09210)"/>
    <property type="match status" value="1"/>
</dbReference>